<comment type="catalytic activity">
    <reaction evidence="1">
        <text>alpha,alpha-trehalose + H2O = alpha-D-glucose + beta-D-glucose</text>
        <dbReference type="Rhea" id="RHEA:32675"/>
        <dbReference type="ChEBI" id="CHEBI:15377"/>
        <dbReference type="ChEBI" id="CHEBI:15903"/>
        <dbReference type="ChEBI" id="CHEBI:16551"/>
        <dbReference type="ChEBI" id="CHEBI:17925"/>
        <dbReference type="EC" id="3.2.1.28"/>
    </reaction>
</comment>
<dbReference type="Proteomes" id="UP000037891">
    <property type="component" value="Unassembled WGS sequence"/>
</dbReference>
<proteinExistence type="inferred from homology"/>
<evidence type="ECO:0000259" key="12">
    <source>
        <dbReference type="Pfam" id="PF00723"/>
    </source>
</evidence>
<dbReference type="Pfam" id="PF00723">
    <property type="entry name" value="Glyco_hydro_15"/>
    <property type="match status" value="1"/>
</dbReference>
<evidence type="ECO:0000256" key="11">
    <source>
        <dbReference type="ARBA" id="ARBA00060615"/>
    </source>
</evidence>
<dbReference type="PANTHER" id="PTHR31616">
    <property type="entry name" value="TREHALASE"/>
    <property type="match status" value="1"/>
</dbReference>
<dbReference type="FunFam" id="1.50.10.10:FF:000005">
    <property type="entry name" value="Glycosyl hydrolase, glucoamylase"/>
    <property type="match status" value="1"/>
</dbReference>
<dbReference type="GO" id="GO:0004555">
    <property type="term" value="F:alpha,alpha-trehalase activity"/>
    <property type="evidence" value="ECO:0007669"/>
    <property type="project" value="UniProtKB-EC"/>
</dbReference>
<reference evidence="14 15" key="1">
    <citation type="submission" date="2015-07" db="EMBL/GenBank/DDBJ databases">
        <authorList>
            <person name="Noorani M."/>
        </authorList>
    </citation>
    <scope>NUCLEOTIDE SEQUENCE [LARGE SCALE GENOMIC DNA]</scope>
    <source>
        <strain evidence="14 15">0788_9</strain>
    </source>
</reference>
<gene>
    <name evidence="14" type="ORF">ABJ99_0731</name>
</gene>
<evidence type="ECO:0000256" key="7">
    <source>
        <dbReference type="ARBA" id="ARBA00023295"/>
    </source>
</evidence>
<evidence type="ECO:0000313" key="14">
    <source>
        <dbReference type="EMBL" id="KPC33591.1"/>
    </source>
</evidence>
<sequence length="605" mass="67164">MAALIEDYALLGNCQTAALVARDGSLDWLCFPRFDSTACFAALLGSSDHGRWKIAPTAEVIAVERRYRDGTLVLETVFETREGRAMLIDFMPMNTSGHVVRIVVGLEGQVEFAVDLAIRFDYGSSVPWVEKKDAHTLTAVAGPEMLVLRSPVPLHPQDHHTASRFQVAEGERKVFTLAYQASYEPLLADIDVEKALQTTVSYWREFSDRCPDVGSWTAQVKRSLITLKAMTYAPTGGIVAAVTTSLPEQLGGERNWDYRYCWLRDATMTLLAFMNLGYFEEATAWRDWLLRSVAGNPEQIQIMYGVGGERRLQEYELPWLSGYENSQPVRVGNGAATQVQLDVYGEVADAMIQALRSGMPAHPRSVAISKVVMPYLETIWHLPDAGIWEIRSEPRHFTHSKVMAWVAFDRNAKQIAQAADTDEDRALAEHYRQVADEIHADVCLNGFDVGLNSFVQTYGATEVDASLLQIVLTGFLPPEDPRVIGTVARIERTLMQDGLLLRYDNERSDDGVAGREGTFLVCSFWLADAYVLLGRADDAASLFERLCGLCNDVGLLAEQYDPKDGRMLGNFPQAFSHIGIINTALNLHRVVCPALTRTSAELAAS</sequence>
<dbReference type="Pfam" id="PF19291">
    <property type="entry name" value="TREH_N"/>
    <property type="match status" value="1"/>
</dbReference>
<comment type="cofactor">
    <cofactor evidence="10">
        <name>phosphate</name>
        <dbReference type="ChEBI" id="CHEBI:43474"/>
    </cofactor>
</comment>
<dbReference type="PANTHER" id="PTHR31616:SF0">
    <property type="entry name" value="GLUCAN 1,4-ALPHA-GLUCOSIDASE"/>
    <property type="match status" value="1"/>
</dbReference>
<evidence type="ECO:0000256" key="5">
    <source>
        <dbReference type="ARBA" id="ARBA00022801"/>
    </source>
</evidence>
<name>A0A0N0GGK1_PSESX</name>
<dbReference type="EC" id="3.2.1.28" evidence="3"/>
<dbReference type="AlphaFoldDB" id="A0A0N0GGK1"/>
<organism evidence="14 15">
    <name type="scientific">Pseudomonas syringae pv. cilantro</name>
    <dbReference type="NCBI Taxonomy" id="81035"/>
    <lineage>
        <taxon>Bacteria</taxon>
        <taxon>Pseudomonadati</taxon>
        <taxon>Pseudomonadota</taxon>
        <taxon>Gammaproteobacteria</taxon>
        <taxon>Pseudomonadales</taxon>
        <taxon>Pseudomonadaceae</taxon>
        <taxon>Pseudomonas</taxon>
        <taxon>Pseudomonas syringae</taxon>
    </lineage>
</organism>
<evidence type="ECO:0000256" key="4">
    <source>
        <dbReference type="ARBA" id="ARBA00019905"/>
    </source>
</evidence>
<keyword evidence="6" id="KW-0119">Carbohydrate metabolism</keyword>
<reference evidence="14 15" key="2">
    <citation type="submission" date="2015-10" db="EMBL/GenBank/DDBJ databases">
        <title>Comparative genomics and high-throughput reverse genetic screens identify a new phytobacterial MAMP and an Arabidopsis receptor required for immune elicitation.</title>
        <authorList>
            <person name="Mott G.A."/>
            <person name="Thakur S."/>
            <person name="Wang P.W."/>
            <person name="Desveaux D."/>
            <person name="Guttman D.S."/>
        </authorList>
    </citation>
    <scope>NUCLEOTIDE SEQUENCE [LARGE SCALE GENOMIC DNA]</scope>
    <source>
        <strain evidence="14 15">0788_9</strain>
    </source>
</reference>
<protein>
    <recommendedName>
        <fullName evidence="4">Trehalase</fullName>
        <ecNumber evidence="3">3.2.1.28</ecNumber>
    </recommendedName>
    <alternativeName>
        <fullName evidence="8">Alpha,alpha-trehalase</fullName>
    </alternativeName>
    <alternativeName>
        <fullName evidence="9">Alpha,alpha-trehalose glucohydrolase</fullName>
    </alternativeName>
</protein>
<accession>A0A0N0GGK1</accession>
<dbReference type="SUPFAM" id="SSF48208">
    <property type="entry name" value="Six-hairpin glycosidases"/>
    <property type="match status" value="1"/>
</dbReference>
<keyword evidence="7" id="KW-0326">Glycosidase</keyword>
<comment type="caution">
    <text evidence="14">The sequence shown here is derived from an EMBL/GenBank/DDBJ whole genome shotgun (WGS) entry which is preliminary data.</text>
</comment>
<comment type="similarity">
    <text evidence="2">Belongs to the glycosyl hydrolase 15 family.</text>
</comment>
<evidence type="ECO:0000256" key="2">
    <source>
        <dbReference type="ARBA" id="ARBA00006188"/>
    </source>
</evidence>
<dbReference type="GO" id="GO:0005993">
    <property type="term" value="P:trehalose catabolic process"/>
    <property type="evidence" value="ECO:0007669"/>
    <property type="project" value="UniProtKB-ARBA"/>
</dbReference>
<dbReference type="Gene3D" id="1.50.10.10">
    <property type="match status" value="1"/>
</dbReference>
<evidence type="ECO:0000256" key="3">
    <source>
        <dbReference type="ARBA" id="ARBA00012757"/>
    </source>
</evidence>
<feature type="domain" description="Trehalase-like N-terminal" evidence="13">
    <location>
        <begin position="2"/>
        <end position="151"/>
    </location>
</feature>
<evidence type="ECO:0000256" key="10">
    <source>
        <dbReference type="ARBA" id="ARBA00053030"/>
    </source>
</evidence>
<dbReference type="RefSeq" id="WP_054084984.1">
    <property type="nucleotide sequence ID" value="NZ_LGLN01000032.1"/>
</dbReference>
<dbReference type="InterPro" id="IPR045582">
    <property type="entry name" value="Trehalase-like_N"/>
</dbReference>
<comment type="pathway">
    <text evidence="11">Glycan degradation; trehalose degradation; D-glucose from alpha,alpha-trehalose: step 1/1.</text>
</comment>
<evidence type="ECO:0000259" key="13">
    <source>
        <dbReference type="Pfam" id="PF19291"/>
    </source>
</evidence>
<dbReference type="EMBL" id="LGLN01000032">
    <property type="protein sequence ID" value="KPC33591.1"/>
    <property type="molecule type" value="Genomic_DNA"/>
</dbReference>
<feature type="domain" description="GH15-like" evidence="12">
    <location>
        <begin position="220"/>
        <end position="584"/>
    </location>
</feature>
<dbReference type="PATRIC" id="fig|81035.3.peg.790"/>
<dbReference type="InterPro" id="IPR011613">
    <property type="entry name" value="GH15-like"/>
</dbReference>
<evidence type="ECO:0000313" key="15">
    <source>
        <dbReference type="Proteomes" id="UP000037891"/>
    </source>
</evidence>
<evidence type="ECO:0000256" key="6">
    <source>
        <dbReference type="ARBA" id="ARBA00023277"/>
    </source>
</evidence>
<dbReference type="InterPro" id="IPR008928">
    <property type="entry name" value="6-hairpin_glycosidase_sf"/>
</dbReference>
<keyword evidence="5 14" id="KW-0378">Hydrolase</keyword>
<evidence type="ECO:0000256" key="9">
    <source>
        <dbReference type="ARBA" id="ARBA00031637"/>
    </source>
</evidence>
<dbReference type="InterPro" id="IPR012341">
    <property type="entry name" value="6hp_glycosidase-like_sf"/>
</dbReference>
<evidence type="ECO:0000256" key="1">
    <source>
        <dbReference type="ARBA" id="ARBA00001576"/>
    </source>
</evidence>
<evidence type="ECO:0000256" key="8">
    <source>
        <dbReference type="ARBA" id="ARBA00030473"/>
    </source>
</evidence>